<evidence type="ECO:0000313" key="2">
    <source>
        <dbReference type="EMBL" id="CAK84787.1"/>
    </source>
</evidence>
<dbReference type="EMBL" id="CT868519">
    <property type="protein sequence ID" value="CAK84787.1"/>
    <property type="molecule type" value="Genomic_DNA"/>
</dbReference>
<evidence type="ECO:0000256" key="1">
    <source>
        <dbReference type="SAM" id="Phobius"/>
    </source>
</evidence>
<gene>
    <name evidence="2" type="ORF">GSPATT00039695001</name>
</gene>
<dbReference type="Proteomes" id="UP000000600">
    <property type="component" value="Unassembled WGS sequence"/>
</dbReference>
<protein>
    <recommendedName>
        <fullName evidence="4">Transmembrane protein</fullName>
    </recommendedName>
</protein>
<sequence>MQIYFDKPLDSTSRVLNCMNGKVEVRLSIFLASIKRQIIAIILYSFKQKIMKRKLKQYELLQIEKWKQLGAAQVVVVAANVGSCQQQEYLNFWHHDQAKRIVMLYILIIKWVINNCKNKNSYNLFNFCILIYVWGFTTIAPDGVVIRDWIHLLLQDY</sequence>
<name>A0DP20_PARTE</name>
<keyword evidence="1" id="KW-0472">Membrane</keyword>
<dbReference type="HOGENOM" id="CLU_1681329_0_0_1"/>
<evidence type="ECO:0000313" key="3">
    <source>
        <dbReference type="Proteomes" id="UP000000600"/>
    </source>
</evidence>
<dbReference type="InParanoid" id="A0DP20"/>
<proteinExistence type="predicted"/>
<keyword evidence="1" id="KW-1133">Transmembrane helix</keyword>
<dbReference type="KEGG" id="ptm:GSPATT00039695001"/>
<dbReference type="GeneID" id="5037969"/>
<organism evidence="2 3">
    <name type="scientific">Paramecium tetraurelia</name>
    <dbReference type="NCBI Taxonomy" id="5888"/>
    <lineage>
        <taxon>Eukaryota</taxon>
        <taxon>Sar</taxon>
        <taxon>Alveolata</taxon>
        <taxon>Ciliophora</taxon>
        <taxon>Intramacronucleata</taxon>
        <taxon>Oligohymenophorea</taxon>
        <taxon>Peniculida</taxon>
        <taxon>Parameciidae</taxon>
        <taxon>Paramecium</taxon>
    </lineage>
</organism>
<keyword evidence="3" id="KW-1185">Reference proteome</keyword>
<keyword evidence="1" id="KW-0812">Transmembrane</keyword>
<evidence type="ECO:0008006" key="4">
    <source>
        <dbReference type="Google" id="ProtNLM"/>
    </source>
</evidence>
<dbReference type="RefSeq" id="XP_001452184.1">
    <property type="nucleotide sequence ID" value="XM_001452147.1"/>
</dbReference>
<reference evidence="2 3" key="1">
    <citation type="journal article" date="2006" name="Nature">
        <title>Global trends of whole-genome duplications revealed by the ciliate Paramecium tetraurelia.</title>
        <authorList>
            <consortium name="Genoscope"/>
            <person name="Aury J.-M."/>
            <person name="Jaillon O."/>
            <person name="Duret L."/>
            <person name="Noel B."/>
            <person name="Jubin C."/>
            <person name="Porcel B.M."/>
            <person name="Segurens B."/>
            <person name="Daubin V."/>
            <person name="Anthouard V."/>
            <person name="Aiach N."/>
            <person name="Arnaiz O."/>
            <person name="Billaut A."/>
            <person name="Beisson J."/>
            <person name="Blanc I."/>
            <person name="Bouhouche K."/>
            <person name="Camara F."/>
            <person name="Duharcourt S."/>
            <person name="Guigo R."/>
            <person name="Gogendeau D."/>
            <person name="Katinka M."/>
            <person name="Keller A.-M."/>
            <person name="Kissmehl R."/>
            <person name="Klotz C."/>
            <person name="Koll F."/>
            <person name="Le Moue A."/>
            <person name="Lepere C."/>
            <person name="Malinsky S."/>
            <person name="Nowacki M."/>
            <person name="Nowak J.K."/>
            <person name="Plattner H."/>
            <person name="Poulain J."/>
            <person name="Ruiz F."/>
            <person name="Serrano V."/>
            <person name="Zagulski M."/>
            <person name="Dessen P."/>
            <person name="Betermier M."/>
            <person name="Weissenbach J."/>
            <person name="Scarpelli C."/>
            <person name="Schachter V."/>
            <person name="Sperling L."/>
            <person name="Meyer E."/>
            <person name="Cohen J."/>
            <person name="Wincker P."/>
        </authorList>
    </citation>
    <scope>NUCLEOTIDE SEQUENCE [LARGE SCALE GENOMIC DNA]</scope>
    <source>
        <strain evidence="2 3">Stock d4-2</strain>
    </source>
</reference>
<feature type="transmembrane region" description="Helical" evidence="1">
    <location>
        <begin position="27"/>
        <end position="46"/>
    </location>
</feature>
<dbReference type="AlphaFoldDB" id="A0DP20"/>
<accession>A0DP20</accession>